<evidence type="ECO:0000313" key="1">
    <source>
        <dbReference type="EMBL" id="CDL92865.1"/>
    </source>
</evidence>
<dbReference type="RefSeq" id="WP_017751192.1">
    <property type="nucleotide sequence ID" value="NZ_CBXI010000044.1"/>
</dbReference>
<dbReference type="EMBL" id="CBXI010000044">
    <property type="protein sequence ID" value="CDL92865.1"/>
    <property type="molecule type" value="Genomic_DNA"/>
</dbReference>
<dbReference type="Proteomes" id="UP000019482">
    <property type="component" value="Unassembled WGS sequence"/>
</dbReference>
<reference evidence="1 2" key="1">
    <citation type="journal article" date="2015" name="Genome Announc.">
        <title>Draft Genome Sequence of Clostridium tyrobutyricum Strain DIVETGP, Isolated from Cow's Milk for Grana Padano Production.</title>
        <authorList>
            <person name="Soggiu A."/>
            <person name="Piras C."/>
            <person name="Gaiarsa S."/>
            <person name="Sassera D."/>
            <person name="Roncada P."/>
            <person name="Bendixen E."/>
            <person name="Brasca M."/>
            <person name="Bonizzi L."/>
        </authorList>
    </citation>
    <scope>NUCLEOTIDE SEQUENCE [LARGE SCALE GENOMIC DNA]</scope>
    <source>
        <strain evidence="1 2">DIVETGP</strain>
    </source>
</reference>
<keyword evidence="2" id="KW-1185">Reference proteome</keyword>
<proteinExistence type="predicted"/>
<protein>
    <submittedName>
        <fullName evidence="1">Uncharacterized protein</fullName>
    </submittedName>
</protein>
<accession>W6N8V5</accession>
<name>W6N8V5_CLOTY</name>
<gene>
    <name evidence="1" type="ORF">CTDIVETGP_2935</name>
</gene>
<evidence type="ECO:0000313" key="2">
    <source>
        <dbReference type="Proteomes" id="UP000019482"/>
    </source>
</evidence>
<sequence>MKNYDLLSDFRDFSDKKGHFIKGYVMDECSAKQYIEKAENLKKEKYIKLNKYHYDGISLYFDGYIISK</sequence>
<comment type="caution">
    <text evidence="1">The sequence shown here is derived from an EMBL/GenBank/DDBJ whole genome shotgun (WGS) entry which is preliminary data.</text>
</comment>
<dbReference type="GeneID" id="29418385"/>
<organism evidence="1 2">
    <name type="scientific">Clostridium tyrobutyricum DIVETGP</name>
    <dbReference type="NCBI Taxonomy" id="1408889"/>
    <lineage>
        <taxon>Bacteria</taxon>
        <taxon>Bacillati</taxon>
        <taxon>Bacillota</taxon>
        <taxon>Clostridia</taxon>
        <taxon>Eubacteriales</taxon>
        <taxon>Clostridiaceae</taxon>
        <taxon>Clostridium</taxon>
    </lineage>
</organism>
<dbReference type="AlphaFoldDB" id="W6N8V5"/>